<dbReference type="Proteomes" id="UP001498935">
    <property type="component" value="Unassembled WGS sequence"/>
</dbReference>
<keyword evidence="1" id="KW-0812">Transmembrane</keyword>
<sequence length="181" mass="19547">MSPASPGERSDNRSTWTRLLRSGTVRRLSIVLGPVAVLALYFTVPLAEAEMGAIGRLIATVIALLALGFALLRVRRTDTNLPLLVLTFVLVAATFSAIFFVVSANNPHEFDGIETRIDALYFTLTTMTTTGYGDIVAIGQVGRLLVSAVLVFDLVFLGLFATELSRLVGRHRHEASIADGE</sequence>
<evidence type="ECO:0000313" key="4">
    <source>
        <dbReference type="Proteomes" id="UP001498935"/>
    </source>
</evidence>
<protein>
    <recommendedName>
        <fullName evidence="2">Potassium channel domain-containing protein</fullName>
    </recommendedName>
</protein>
<name>A0ABP9U2Y9_9MICO</name>
<dbReference type="SUPFAM" id="SSF81324">
    <property type="entry name" value="Voltage-gated potassium channels"/>
    <property type="match status" value="1"/>
</dbReference>
<keyword evidence="1" id="KW-0472">Membrane</keyword>
<feature type="transmembrane region" description="Helical" evidence="1">
    <location>
        <begin position="144"/>
        <end position="162"/>
    </location>
</feature>
<evidence type="ECO:0000313" key="3">
    <source>
        <dbReference type="EMBL" id="GAA5339991.1"/>
    </source>
</evidence>
<dbReference type="InterPro" id="IPR013099">
    <property type="entry name" value="K_chnl_dom"/>
</dbReference>
<feature type="transmembrane region" description="Helical" evidence="1">
    <location>
        <begin position="53"/>
        <end position="74"/>
    </location>
</feature>
<reference evidence="3 4" key="1">
    <citation type="submission" date="2024-02" db="EMBL/GenBank/DDBJ databases">
        <title>Characterization of antibiotic resistant novel bacterial strains and their environmental applications.</title>
        <authorList>
            <person name="Manzoor S."/>
            <person name="Abbas S."/>
            <person name="Arshad M."/>
            <person name="Li W.J."/>
            <person name="Ahmed I."/>
        </authorList>
    </citation>
    <scope>NUCLEOTIDE SEQUENCE [LARGE SCALE GENOMIC DNA]</scope>
    <source>
        <strain evidence="3 4">KACC 15558</strain>
    </source>
</reference>
<keyword evidence="1" id="KW-1133">Transmembrane helix</keyword>
<organism evidence="3 4">
    <name type="scientific">Brevibacterium ammoniilyticum</name>
    <dbReference type="NCBI Taxonomy" id="1046555"/>
    <lineage>
        <taxon>Bacteria</taxon>
        <taxon>Bacillati</taxon>
        <taxon>Actinomycetota</taxon>
        <taxon>Actinomycetes</taxon>
        <taxon>Micrococcales</taxon>
        <taxon>Brevibacteriaceae</taxon>
        <taxon>Brevibacterium</taxon>
    </lineage>
</organism>
<keyword evidence="4" id="KW-1185">Reference proteome</keyword>
<dbReference type="EMBL" id="BAABNP010000003">
    <property type="protein sequence ID" value="GAA5339991.1"/>
    <property type="molecule type" value="Genomic_DNA"/>
</dbReference>
<dbReference type="RefSeq" id="WP_342037463.1">
    <property type="nucleotide sequence ID" value="NZ_BAABBK010000003.1"/>
</dbReference>
<proteinExistence type="predicted"/>
<feature type="transmembrane region" description="Helical" evidence="1">
    <location>
        <begin position="28"/>
        <end position="47"/>
    </location>
</feature>
<evidence type="ECO:0000259" key="2">
    <source>
        <dbReference type="Pfam" id="PF07885"/>
    </source>
</evidence>
<feature type="transmembrane region" description="Helical" evidence="1">
    <location>
        <begin position="81"/>
        <end position="102"/>
    </location>
</feature>
<evidence type="ECO:0000256" key="1">
    <source>
        <dbReference type="SAM" id="Phobius"/>
    </source>
</evidence>
<gene>
    <name evidence="3" type="ORF">KACC15558_10310</name>
</gene>
<dbReference type="Pfam" id="PF07885">
    <property type="entry name" value="Ion_trans_2"/>
    <property type="match status" value="1"/>
</dbReference>
<comment type="caution">
    <text evidence="3">The sequence shown here is derived from an EMBL/GenBank/DDBJ whole genome shotgun (WGS) entry which is preliminary data.</text>
</comment>
<accession>A0ABP9U2Y9</accession>
<dbReference type="Gene3D" id="1.10.287.70">
    <property type="match status" value="1"/>
</dbReference>
<feature type="domain" description="Potassium channel" evidence="2">
    <location>
        <begin position="88"/>
        <end position="168"/>
    </location>
</feature>